<dbReference type="Proteomes" id="UP000032552">
    <property type="component" value="Unassembled WGS sequence"/>
</dbReference>
<feature type="domain" description="WxL Interacting Protein host binding" evidence="4">
    <location>
        <begin position="161"/>
        <end position="315"/>
    </location>
</feature>
<dbReference type="InterPro" id="IPR021759">
    <property type="entry name" value="WxLIP_HBD"/>
</dbReference>
<evidence type="ECO:0000313" key="6">
    <source>
        <dbReference type="Proteomes" id="UP000032552"/>
    </source>
</evidence>
<dbReference type="RefSeq" id="WP_045625374.1">
    <property type="nucleotide sequence ID" value="NZ_BAYM01000099.1"/>
</dbReference>
<protein>
    <submittedName>
        <fullName evidence="5">Cell surface protein</fullName>
    </submittedName>
</protein>
<keyword evidence="1" id="KW-0472">Membrane</keyword>
<name>A0A0C9PYG8_LACPA</name>
<feature type="chain" id="PRO_5002201074" evidence="2">
    <location>
        <begin position="25"/>
        <end position="359"/>
    </location>
</feature>
<dbReference type="EMBL" id="BAYM01000099">
    <property type="protein sequence ID" value="GAN37189.1"/>
    <property type="molecule type" value="Genomic_DNA"/>
</dbReference>
<proteinExistence type="predicted"/>
<evidence type="ECO:0000256" key="2">
    <source>
        <dbReference type="SAM" id="SignalP"/>
    </source>
</evidence>
<sequence length="359" mass="39085">MKKTIFCIAAFVAMLMTPAAHVFASELNFAAKAQMPDNQVNKGVSYFDIKMDQGAKQALHVDLRNDTEKEVAVDVGIASATTNINGVVEYGQNAIKPAKSLAFNMKDYVKTPAQVKIPAKGSTVLNLDVTMPSKPLHGVMAGGITLKEHQPGDQAAKDAGKGVAINNRFSYVIGLLMQQSTDHVAAHVKLNDVKPSQINYRNVILASMENDAATFVNKVAVDAKITAKGSDKSVYQVAKEGLQMAPDTTFDFPIALEGKTLKPGTYVAHLEVYGNQQADGGMTRKTADGKQHYHDHWTLTKQFTITDKVAKNLNQKDVSIKKDNSWQLYALIAVVAVLIMIVALLLVIVFKRKKKEQAS</sequence>
<keyword evidence="2" id="KW-0732">Signal</keyword>
<dbReference type="Pfam" id="PF06030">
    <property type="entry name" value="WxLIP_PGBD"/>
    <property type="match status" value="1"/>
</dbReference>
<feature type="signal peptide" evidence="2">
    <location>
        <begin position="1"/>
        <end position="24"/>
    </location>
</feature>
<organism evidence="5 6">
    <name type="scientific">Lacticaseibacillus paracasei NRIC 0644</name>
    <dbReference type="NCBI Taxonomy" id="1435038"/>
    <lineage>
        <taxon>Bacteria</taxon>
        <taxon>Bacillati</taxon>
        <taxon>Bacillota</taxon>
        <taxon>Bacilli</taxon>
        <taxon>Lactobacillales</taxon>
        <taxon>Lactobacillaceae</taxon>
        <taxon>Lacticaseibacillus</taxon>
    </lineage>
</organism>
<reference evidence="6" key="1">
    <citation type="submission" date="2014-05" db="EMBL/GenBank/DDBJ databases">
        <title>Whole genome sequencing of Lactobacillus casei NRIC0644.</title>
        <authorList>
            <person name="Atarashi H."/>
            <person name="Yoshida Y."/>
            <person name="Fujimura S."/>
            <person name="Tanaka N."/>
            <person name="Shiwa Y."/>
            <person name="Yoshikawa H."/>
            <person name="Okada S."/>
            <person name="Nakagawa J."/>
        </authorList>
    </citation>
    <scope>NUCLEOTIDE SEQUENCE [LARGE SCALE GENOMIC DNA]</scope>
    <source>
        <strain evidence="6">NRIC0644</strain>
    </source>
</reference>
<evidence type="ECO:0000259" key="3">
    <source>
        <dbReference type="Pfam" id="PF06030"/>
    </source>
</evidence>
<evidence type="ECO:0000259" key="4">
    <source>
        <dbReference type="Pfam" id="PF11797"/>
    </source>
</evidence>
<dbReference type="AlphaFoldDB" id="A0A0C9PYG8"/>
<comment type="caution">
    <text evidence="5">The sequence shown here is derived from an EMBL/GenBank/DDBJ whole genome shotgun (WGS) entry which is preliminary data.</text>
</comment>
<keyword evidence="1" id="KW-0812">Transmembrane</keyword>
<dbReference type="InterPro" id="IPR010317">
    <property type="entry name" value="WxLIP_PGBD"/>
</dbReference>
<dbReference type="Pfam" id="PF11797">
    <property type="entry name" value="WxLIP_HBD"/>
    <property type="match status" value="1"/>
</dbReference>
<gene>
    <name evidence="5" type="ORF">LC0644_1778</name>
</gene>
<accession>A0A0C9PYG8</accession>
<feature type="domain" description="WxL Interacting Protein peptidoglycan binding" evidence="3">
    <location>
        <begin position="29"/>
        <end position="148"/>
    </location>
</feature>
<keyword evidence="1" id="KW-1133">Transmembrane helix</keyword>
<feature type="transmembrane region" description="Helical" evidence="1">
    <location>
        <begin position="326"/>
        <end position="350"/>
    </location>
</feature>
<evidence type="ECO:0000313" key="5">
    <source>
        <dbReference type="EMBL" id="GAN37189.1"/>
    </source>
</evidence>
<evidence type="ECO:0000256" key="1">
    <source>
        <dbReference type="SAM" id="Phobius"/>
    </source>
</evidence>